<feature type="region of interest" description="Disordered" evidence="1">
    <location>
        <begin position="326"/>
        <end position="364"/>
    </location>
</feature>
<dbReference type="InterPro" id="IPR043129">
    <property type="entry name" value="ATPase_NBD"/>
</dbReference>
<reference evidence="4" key="1">
    <citation type="submission" date="2009-10" db="EMBL/GenBank/DDBJ databases">
        <title>The complete chromosome of Gordonia bronchialis DSM 43247.</title>
        <authorList>
            <consortium name="US DOE Joint Genome Institute (JGI-PGF)"/>
            <person name="Lucas S."/>
            <person name="Copeland A."/>
            <person name="Lapidus A."/>
            <person name="Glavina del Rio T."/>
            <person name="Dalin E."/>
            <person name="Tice H."/>
            <person name="Bruce D."/>
            <person name="Goodwin L."/>
            <person name="Pitluck S."/>
            <person name="Kyrpides N."/>
            <person name="Mavromatis K."/>
            <person name="Ivanova N."/>
            <person name="Ovchinnikova G."/>
            <person name="Saunders E."/>
            <person name="Brettin T."/>
            <person name="Detter J.C."/>
            <person name="Han C."/>
            <person name="Larimer F."/>
            <person name="Land M."/>
            <person name="Hauser L."/>
            <person name="Markowitz V."/>
            <person name="Cheng J.-F."/>
            <person name="Hugenholtz P."/>
            <person name="Woyke T."/>
            <person name="Wu D."/>
            <person name="Jando M."/>
            <person name="Schneider S."/>
            <person name="Goeker M."/>
            <person name="Klenk H.-P."/>
            <person name="Eisen J.A."/>
        </authorList>
    </citation>
    <scope>NUCLEOTIDE SEQUENCE [LARGE SCALE GENOMIC DNA]</scope>
    <source>
        <strain evidence="4">ATCC 25592 / DSM 43247 / BCRC 13721 / JCM 3198 / KCTC 3076 / NBRC 16047 / NCTC 10667</strain>
    </source>
</reference>
<evidence type="ECO:0000256" key="2">
    <source>
        <dbReference type="SAM" id="Phobius"/>
    </source>
</evidence>
<dbReference type="SUPFAM" id="SSF53067">
    <property type="entry name" value="Actin-like ATPase domain"/>
    <property type="match status" value="1"/>
</dbReference>
<dbReference type="HOGENOM" id="CLU_773308_0_0_11"/>
<evidence type="ECO:0000256" key="1">
    <source>
        <dbReference type="SAM" id="MobiDB-lite"/>
    </source>
</evidence>
<dbReference type="eggNOG" id="ENOG5033SVC">
    <property type="taxonomic scope" value="Bacteria"/>
</dbReference>
<feature type="transmembrane region" description="Helical" evidence="2">
    <location>
        <begin position="247"/>
        <end position="270"/>
    </location>
</feature>
<protein>
    <submittedName>
        <fullName evidence="3">Uncharacterized protein</fullName>
    </submittedName>
</protein>
<keyword evidence="4" id="KW-1185">Reference proteome</keyword>
<dbReference type="KEGG" id="gbr:Gbro_4266"/>
<keyword evidence="2" id="KW-0472">Membrane</keyword>
<proteinExistence type="predicted"/>
<feature type="compositionally biased region" description="Low complexity" evidence="1">
    <location>
        <begin position="326"/>
        <end position="346"/>
    </location>
</feature>
<sequence length="364" mass="36931">MTDTRADTTALGISVVDDQISSVVRAGDGTVLASNLVDLADTTADQVTAAIEELVASVPMDIDQIGIAVADDALRTHLSSAFTPGPGSADWYSKLEITDFPTALVEVARAQATRDGVVAVVDLDRAAAPSIGPSAVTVDVATGRLIGTSVFGRDDAVPVTEADGASALADTVTTMPGGERLTSVLCTGPGAEIPGVAPAFEYAVQRPVTIADQPTLAPALGAAELAGIAEVPTTLTRVASSSTGRRWWFIGAAIGAAIVLGAIAITAVLAAEKGVTESSTVTTTVTATPSTRTVVRTEAAETVTETATRTTTVTSTGRPVTRTRTVTETAEPATTTVTETVPQTPEIPGNPYENGTGDDEDGTP</sequence>
<reference evidence="3 4" key="2">
    <citation type="journal article" date="2010" name="Stand. Genomic Sci.">
        <title>Complete genome sequence of Gordonia bronchialis type strain (3410).</title>
        <authorList>
            <person name="Ivanova N."/>
            <person name="Sikorski J."/>
            <person name="Jando M."/>
            <person name="Lapidus A."/>
            <person name="Nolan M."/>
            <person name="Lucas S."/>
            <person name="Del Rio T.G."/>
            <person name="Tice H."/>
            <person name="Copeland A."/>
            <person name="Cheng J.F."/>
            <person name="Chen F."/>
            <person name="Bruce D."/>
            <person name="Goodwin L."/>
            <person name="Pitluck S."/>
            <person name="Mavromatis K."/>
            <person name="Ovchinnikova G."/>
            <person name="Pati A."/>
            <person name="Chen A."/>
            <person name="Palaniappan K."/>
            <person name="Land M."/>
            <person name="Hauser L."/>
            <person name="Chang Y.J."/>
            <person name="Jeffries C.D."/>
            <person name="Chain P."/>
            <person name="Saunders E."/>
            <person name="Han C."/>
            <person name="Detter J.C."/>
            <person name="Brettin T."/>
            <person name="Rohde M."/>
            <person name="Goker M."/>
            <person name="Bristow J."/>
            <person name="Eisen J.A."/>
            <person name="Markowitz V."/>
            <person name="Hugenholtz P."/>
            <person name="Klenk H.P."/>
            <person name="Kyrpides N.C."/>
        </authorList>
    </citation>
    <scope>NUCLEOTIDE SEQUENCE [LARGE SCALE GENOMIC DNA]</scope>
    <source>
        <strain evidence="4">ATCC 25592 / DSM 43247 / BCRC 13721 / JCM 3198 / KCTC 3076 / NBRC 16047 / NCTC 10667</strain>
    </source>
</reference>
<organism evidence="3 4">
    <name type="scientific">Gordonia bronchialis (strain ATCC 25592 / DSM 43247 / BCRC 13721 / JCM 3198 / KCTC 3076 / NBRC 16047 / NCTC 10667)</name>
    <name type="common">Rhodococcus bronchialis</name>
    <dbReference type="NCBI Taxonomy" id="526226"/>
    <lineage>
        <taxon>Bacteria</taxon>
        <taxon>Bacillati</taxon>
        <taxon>Actinomycetota</taxon>
        <taxon>Actinomycetes</taxon>
        <taxon>Mycobacteriales</taxon>
        <taxon>Gordoniaceae</taxon>
        <taxon>Gordonia</taxon>
    </lineage>
</organism>
<dbReference type="EMBL" id="CP001802">
    <property type="protein sequence ID" value="ACY23412.1"/>
    <property type="molecule type" value="Genomic_DNA"/>
</dbReference>
<keyword evidence="2" id="KW-0812">Transmembrane</keyword>
<accession>D0L5F4</accession>
<dbReference type="RefSeq" id="WP_012835903.1">
    <property type="nucleotide sequence ID" value="NC_013441.1"/>
</dbReference>
<dbReference type="STRING" id="526226.Gbro_4266"/>
<gene>
    <name evidence="3" type="ordered locus">Gbro_4266</name>
</gene>
<dbReference type="OrthoDB" id="4373750at2"/>
<evidence type="ECO:0000313" key="4">
    <source>
        <dbReference type="Proteomes" id="UP000001219"/>
    </source>
</evidence>
<keyword evidence="2" id="KW-1133">Transmembrane helix</keyword>
<name>D0L5F4_GORB4</name>
<evidence type="ECO:0000313" key="3">
    <source>
        <dbReference type="EMBL" id="ACY23412.1"/>
    </source>
</evidence>
<dbReference type="AlphaFoldDB" id="D0L5F4"/>
<dbReference type="Proteomes" id="UP000001219">
    <property type="component" value="Chromosome"/>
</dbReference>